<dbReference type="SUPFAM" id="SSF51306">
    <property type="entry name" value="LexA/Signal peptidase"/>
    <property type="match status" value="1"/>
</dbReference>
<keyword evidence="7" id="KW-0645">Protease</keyword>
<feature type="active site" evidence="6">
    <location>
        <position position="86"/>
    </location>
</feature>
<feature type="region of interest" description="Disordered" evidence="8">
    <location>
        <begin position="1"/>
        <end position="28"/>
    </location>
</feature>
<dbReference type="PANTHER" id="PTHR43390">
    <property type="entry name" value="SIGNAL PEPTIDASE I"/>
    <property type="match status" value="1"/>
</dbReference>
<dbReference type="EC" id="3.4.21.89" evidence="4 7"/>
<feature type="transmembrane region" description="Helical" evidence="7">
    <location>
        <begin position="58"/>
        <end position="82"/>
    </location>
</feature>
<evidence type="ECO:0000313" key="11">
    <source>
        <dbReference type="Proteomes" id="UP000005777"/>
    </source>
</evidence>
<dbReference type="InterPro" id="IPR019758">
    <property type="entry name" value="Pept_S26A_signal_pept_1_CS"/>
</dbReference>
<comment type="similarity">
    <text evidence="3 7">Belongs to the peptidase S26 family.</text>
</comment>
<evidence type="ECO:0000256" key="5">
    <source>
        <dbReference type="ARBA" id="ARBA00022801"/>
    </source>
</evidence>
<evidence type="ECO:0000256" key="6">
    <source>
        <dbReference type="PIRSR" id="PIRSR600223-1"/>
    </source>
</evidence>
<comment type="caution">
    <text evidence="10">The sequence shown here is derived from an EMBL/GenBank/DDBJ whole genome shotgun (WGS) entry which is preliminary data.</text>
</comment>
<evidence type="ECO:0000256" key="7">
    <source>
        <dbReference type="RuleBase" id="RU362042"/>
    </source>
</evidence>
<evidence type="ECO:0000259" key="9">
    <source>
        <dbReference type="Pfam" id="PF10502"/>
    </source>
</evidence>
<dbReference type="Pfam" id="PF10502">
    <property type="entry name" value="Peptidase_S26"/>
    <property type="match status" value="1"/>
</dbReference>
<dbReference type="CDD" id="cd06530">
    <property type="entry name" value="S26_SPase_I"/>
    <property type="match status" value="1"/>
</dbReference>
<reference evidence="10 11" key="1">
    <citation type="submission" date="2012-01" db="EMBL/GenBank/DDBJ databases">
        <title>The Genome Sequence of Scardovia inopinata F0304.</title>
        <authorList>
            <consortium name="The Broad Institute Genome Sequencing Platform"/>
            <person name="Earl A."/>
            <person name="Ward D."/>
            <person name="Feldgarden M."/>
            <person name="Gevers D."/>
            <person name="Izard J."/>
            <person name="Baranova O.V."/>
            <person name="Blanton J.M."/>
            <person name="Tanner A.C."/>
            <person name="Dewhirst F.E."/>
            <person name="Young S.K."/>
            <person name="Zeng Q."/>
            <person name="Gargeya S."/>
            <person name="Fitzgerald M."/>
            <person name="Haas B."/>
            <person name="Abouelleil A."/>
            <person name="Alvarado L."/>
            <person name="Arachchi H.M."/>
            <person name="Berlin A."/>
            <person name="Chapman S.B."/>
            <person name="Gearin G."/>
            <person name="Goldberg J."/>
            <person name="Griggs A."/>
            <person name="Gujja S."/>
            <person name="Hansen M."/>
            <person name="Heiman D."/>
            <person name="Howarth C."/>
            <person name="Larimer J."/>
            <person name="Lui A."/>
            <person name="MacDonald P.J."/>
            <person name="McCowen C."/>
            <person name="Montmayeur A."/>
            <person name="Murphy C."/>
            <person name="Neiman D."/>
            <person name="Pearson M."/>
            <person name="Priest M."/>
            <person name="Roberts A."/>
            <person name="Saif S."/>
            <person name="Shea T."/>
            <person name="Sisk P."/>
            <person name="Stolte C."/>
            <person name="Sykes S."/>
            <person name="Wortman J."/>
            <person name="Nusbaum C."/>
            <person name="Birren B."/>
        </authorList>
    </citation>
    <scope>NUCLEOTIDE SEQUENCE [LARGE SCALE GENOMIC DNA]</scope>
    <source>
        <strain evidence="10 11">F0304</strain>
    </source>
</reference>
<keyword evidence="7" id="KW-1133">Transmembrane helix</keyword>
<dbReference type="NCBIfam" id="TIGR02227">
    <property type="entry name" value="sigpep_I_bact"/>
    <property type="match status" value="1"/>
</dbReference>
<dbReference type="Proteomes" id="UP000005777">
    <property type="component" value="Unassembled WGS sequence"/>
</dbReference>
<dbReference type="MEROPS" id="S26.025"/>
<dbReference type="EMBL" id="ADCX01000002">
    <property type="protein sequence ID" value="EFG26815.2"/>
    <property type="molecule type" value="Genomic_DNA"/>
</dbReference>
<dbReference type="GO" id="GO:0004252">
    <property type="term" value="F:serine-type endopeptidase activity"/>
    <property type="evidence" value="ECO:0007669"/>
    <property type="project" value="InterPro"/>
</dbReference>
<accession>W5IIY3</accession>
<keyword evidence="11" id="KW-1185">Reference proteome</keyword>
<sequence length="263" mass="28528">MEHKNTSSSADQNQRTPRQAFSRNYDSHANSHRGGYIIPQYGKRAAQRRAAIRSFVETLVMILIIGVIVVSLRLFVVTQYIIPSASMADTLPVGSHVLANKLMRKESSLKRGYVIVFRDTRNWLSSAESSQSQGFLGALTQKITGDKTGQGYLIKRIIGLPGDTVSCKGSGYPIMVNGHPIKEPYLKTGVNPSDVAFRVTVTAGNIFVMGDNRSNSADSRFHTDDGNNGLVPISAVAAVAVAVVWPLSQWKTLTSETGVFAGV</sequence>
<evidence type="ECO:0000313" key="10">
    <source>
        <dbReference type="EMBL" id="EFG26815.2"/>
    </source>
</evidence>
<feature type="domain" description="Peptidase S26" evidence="9">
    <location>
        <begin position="57"/>
        <end position="245"/>
    </location>
</feature>
<dbReference type="PRINTS" id="PR00727">
    <property type="entry name" value="LEADERPTASE"/>
</dbReference>
<dbReference type="Gene3D" id="2.10.109.10">
    <property type="entry name" value="Umud Fragment, subunit A"/>
    <property type="match status" value="1"/>
</dbReference>
<comment type="catalytic activity">
    <reaction evidence="1 7">
        <text>Cleavage of hydrophobic, N-terminal signal or leader sequences from secreted and periplasmic proteins.</text>
        <dbReference type="EC" id="3.4.21.89"/>
    </reaction>
</comment>
<dbReference type="PANTHER" id="PTHR43390:SF1">
    <property type="entry name" value="CHLOROPLAST PROCESSING PEPTIDASE"/>
    <property type="match status" value="1"/>
</dbReference>
<keyword evidence="7" id="KW-0472">Membrane</keyword>
<dbReference type="InterPro" id="IPR019533">
    <property type="entry name" value="Peptidase_S26"/>
</dbReference>
<feature type="active site" evidence="6">
    <location>
        <position position="155"/>
    </location>
</feature>
<evidence type="ECO:0000256" key="8">
    <source>
        <dbReference type="SAM" id="MobiDB-lite"/>
    </source>
</evidence>
<keyword evidence="7" id="KW-0812">Transmembrane</keyword>
<dbReference type="GO" id="GO:0009003">
    <property type="term" value="F:signal peptidase activity"/>
    <property type="evidence" value="ECO:0007669"/>
    <property type="project" value="UniProtKB-EC"/>
</dbReference>
<evidence type="ECO:0000256" key="2">
    <source>
        <dbReference type="ARBA" id="ARBA00004401"/>
    </source>
</evidence>
<dbReference type="RefSeq" id="WP_231287954.1">
    <property type="nucleotide sequence ID" value="NZ_GG770225.1"/>
</dbReference>
<dbReference type="PROSITE" id="PS00761">
    <property type="entry name" value="SPASE_I_3"/>
    <property type="match status" value="1"/>
</dbReference>
<proteinExistence type="inferred from homology"/>
<protein>
    <recommendedName>
        <fullName evidence="4 7">Signal peptidase I</fullName>
        <ecNumber evidence="4 7">3.4.21.89</ecNumber>
    </recommendedName>
</protein>
<dbReference type="HOGENOM" id="CLU_028723_0_1_11"/>
<dbReference type="AlphaFoldDB" id="W5IIY3"/>
<evidence type="ECO:0000256" key="4">
    <source>
        <dbReference type="ARBA" id="ARBA00013208"/>
    </source>
</evidence>
<gene>
    <name evidence="10" type="ORF">HMPREF9020_00443</name>
</gene>
<evidence type="ECO:0000256" key="1">
    <source>
        <dbReference type="ARBA" id="ARBA00000677"/>
    </source>
</evidence>
<organism evidence="10 11">
    <name type="scientific">Scardovia inopinata F0304</name>
    <dbReference type="NCBI Taxonomy" id="641146"/>
    <lineage>
        <taxon>Bacteria</taxon>
        <taxon>Bacillati</taxon>
        <taxon>Actinomycetota</taxon>
        <taxon>Actinomycetes</taxon>
        <taxon>Bifidobacteriales</taxon>
        <taxon>Bifidobacteriaceae</taxon>
        <taxon>Scardovia</taxon>
    </lineage>
</organism>
<dbReference type="InterPro" id="IPR000223">
    <property type="entry name" value="Pept_S26A_signal_pept_1"/>
</dbReference>
<dbReference type="eggNOG" id="COG0681">
    <property type="taxonomic scope" value="Bacteria"/>
</dbReference>
<evidence type="ECO:0000256" key="3">
    <source>
        <dbReference type="ARBA" id="ARBA00009370"/>
    </source>
</evidence>
<dbReference type="InterPro" id="IPR036286">
    <property type="entry name" value="LexA/Signal_pep-like_sf"/>
</dbReference>
<keyword evidence="5 7" id="KW-0378">Hydrolase</keyword>
<dbReference type="GO" id="GO:0005886">
    <property type="term" value="C:plasma membrane"/>
    <property type="evidence" value="ECO:0007669"/>
    <property type="project" value="UniProtKB-SubCell"/>
</dbReference>
<name>W5IIY3_SCAIO</name>
<dbReference type="GO" id="GO:0006465">
    <property type="term" value="P:signal peptide processing"/>
    <property type="evidence" value="ECO:0007669"/>
    <property type="project" value="InterPro"/>
</dbReference>
<comment type="subcellular location">
    <subcellularLocation>
        <location evidence="2">Cell membrane</location>
        <topology evidence="2">Single-pass type II membrane protein</topology>
    </subcellularLocation>
    <subcellularLocation>
        <location evidence="7">Membrane</location>
        <topology evidence="7">Single-pass type II membrane protein</topology>
    </subcellularLocation>
</comment>